<keyword evidence="2" id="KW-1185">Reference proteome</keyword>
<dbReference type="AlphaFoldDB" id="A0A1G7RZP2"/>
<organism evidence="1 2">
    <name type="scientific">Mucilaginibacter gossypii</name>
    <dbReference type="NCBI Taxonomy" id="551996"/>
    <lineage>
        <taxon>Bacteria</taxon>
        <taxon>Pseudomonadati</taxon>
        <taxon>Bacteroidota</taxon>
        <taxon>Sphingobacteriia</taxon>
        <taxon>Sphingobacteriales</taxon>
        <taxon>Sphingobacteriaceae</taxon>
        <taxon>Mucilaginibacter</taxon>
    </lineage>
</organism>
<proteinExistence type="predicted"/>
<evidence type="ECO:0000313" key="2">
    <source>
        <dbReference type="Proteomes" id="UP000199705"/>
    </source>
</evidence>
<dbReference type="RefSeq" id="WP_091163287.1">
    <property type="nucleotide sequence ID" value="NZ_FNCG01000002.1"/>
</dbReference>
<dbReference type="STRING" id="551996.SAMN05192573_102410"/>
<evidence type="ECO:0000313" key="1">
    <source>
        <dbReference type="EMBL" id="SDG16211.1"/>
    </source>
</evidence>
<name>A0A1G7RZP2_9SPHI</name>
<dbReference type="Proteomes" id="UP000199705">
    <property type="component" value="Unassembled WGS sequence"/>
</dbReference>
<accession>A0A1G7RZP2</accession>
<sequence>MNDLLKFTIDAHGGLDNWKKFEYISAHLKIGGVTWAFKQVPGIMDDINVLLSTTKQHVSFSPFIKEGWHNTFETNKVAIIDEKDALVDQLYFPRHSFKDYVTETPWSKLQVTYFTGYAMWTYLNTPFCLAEPGYKVKELEPWTENGEVLRRLHVTFPENIATHCREQVFYIDQSGLFKRHDYNVEILNNAASVHYLANYAEVQGIKFPTSRHVYKRNEDNTALVPAPLFISIELSNIKLF</sequence>
<gene>
    <name evidence="1" type="ORF">SAMN05192573_102410</name>
</gene>
<dbReference type="EMBL" id="FNCG01000002">
    <property type="protein sequence ID" value="SDG16211.1"/>
    <property type="molecule type" value="Genomic_DNA"/>
</dbReference>
<reference evidence="2" key="1">
    <citation type="submission" date="2016-10" db="EMBL/GenBank/DDBJ databases">
        <authorList>
            <person name="Varghese N."/>
            <person name="Submissions S."/>
        </authorList>
    </citation>
    <scope>NUCLEOTIDE SEQUENCE [LARGE SCALE GENOMIC DNA]</scope>
    <source>
        <strain evidence="2">Gh-67</strain>
    </source>
</reference>
<protein>
    <submittedName>
        <fullName evidence="1">Uncharacterized protein</fullName>
    </submittedName>
</protein>